<sequence>MSVGYPRTKEHMYSHAVNVDYESVHMGCVSASELHPCQRFTAEKLTSVINHVDAIDTIRVSTVTLN</sequence>
<accession>A0A1I8AMI4</accession>
<proteinExistence type="predicted"/>
<evidence type="ECO:0000313" key="1">
    <source>
        <dbReference type="Proteomes" id="UP000095287"/>
    </source>
</evidence>
<organism evidence="1 2">
    <name type="scientific">Steinernema glaseri</name>
    <dbReference type="NCBI Taxonomy" id="37863"/>
    <lineage>
        <taxon>Eukaryota</taxon>
        <taxon>Metazoa</taxon>
        <taxon>Ecdysozoa</taxon>
        <taxon>Nematoda</taxon>
        <taxon>Chromadorea</taxon>
        <taxon>Rhabditida</taxon>
        <taxon>Tylenchina</taxon>
        <taxon>Panagrolaimomorpha</taxon>
        <taxon>Strongyloidoidea</taxon>
        <taxon>Steinernematidae</taxon>
        <taxon>Steinernema</taxon>
    </lineage>
</organism>
<protein>
    <submittedName>
        <fullName evidence="2">Uncharacterized protein</fullName>
    </submittedName>
</protein>
<evidence type="ECO:0000313" key="2">
    <source>
        <dbReference type="WBParaSite" id="L893_g6961.t1"/>
    </source>
</evidence>
<dbReference type="AlphaFoldDB" id="A0A1I8AMI4"/>
<dbReference type="Proteomes" id="UP000095287">
    <property type="component" value="Unplaced"/>
</dbReference>
<reference evidence="2" key="1">
    <citation type="submission" date="2016-11" db="UniProtKB">
        <authorList>
            <consortium name="WormBaseParasite"/>
        </authorList>
    </citation>
    <scope>IDENTIFICATION</scope>
</reference>
<name>A0A1I8AMI4_9BILA</name>
<dbReference type="WBParaSite" id="L893_g6961.t1">
    <property type="protein sequence ID" value="L893_g6961.t1"/>
    <property type="gene ID" value="L893_g6961"/>
</dbReference>
<keyword evidence="1" id="KW-1185">Reference proteome</keyword>